<dbReference type="PANTHER" id="PTHR43537">
    <property type="entry name" value="TRANSCRIPTIONAL REGULATOR, GNTR FAMILY"/>
    <property type="match status" value="1"/>
</dbReference>
<dbReference type="SUPFAM" id="SSF46785">
    <property type="entry name" value="Winged helix' DNA-binding domain"/>
    <property type="match status" value="1"/>
</dbReference>
<protein>
    <submittedName>
        <fullName evidence="5">HTH-type transcriptional repressor CsiR</fullName>
    </submittedName>
</protein>
<keyword evidence="2" id="KW-0238">DNA-binding</keyword>
<keyword evidence="1" id="KW-0805">Transcription regulation</keyword>
<dbReference type="Gene3D" id="1.20.120.530">
    <property type="entry name" value="GntR ligand-binding domain-like"/>
    <property type="match status" value="1"/>
</dbReference>
<dbReference type="Pfam" id="PF07729">
    <property type="entry name" value="FCD"/>
    <property type="match status" value="1"/>
</dbReference>
<reference evidence="6" key="1">
    <citation type="submission" date="2019-10" db="EMBL/GenBank/DDBJ databases">
        <title>Complete genome sequence of Corynebacterium urogenitalis DSM 108747, isolated from the genital tract of a cow.</title>
        <authorList>
            <person name="Ruckert C."/>
            <person name="Ballas P."/>
            <person name="Wagener K."/>
            <person name="Drillich M."/>
            <person name="Kaempfer P."/>
            <person name="Busse H.-J."/>
            <person name="Ehling-Schulz M."/>
        </authorList>
    </citation>
    <scope>NUCLEOTIDE SEQUENCE [LARGE SCALE GENOMIC DNA]</scope>
    <source>
        <strain evidence="6">LMM 1652</strain>
    </source>
</reference>
<organism evidence="5 6">
    <name type="scientific">Corynebacterium urogenitale</name>
    <dbReference type="NCBI Taxonomy" id="2487892"/>
    <lineage>
        <taxon>Bacteria</taxon>
        <taxon>Bacillati</taxon>
        <taxon>Actinomycetota</taxon>
        <taxon>Actinomycetes</taxon>
        <taxon>Mycobacteriales</taxon>
        <taxon>Corynebacteriaceae</taxon>
        <taxon>Corynebacterium</taxon>
    </lineage>
</organism>
<dbReference type="RefSeq" id="WP_151902284.1">
    <property type="nucleotide sequence ID" value="NZ_CP045032.1"/>
</dbReference>
<sequence>MYAHSASQSLKAVQTITKGISSGRFAPGEKLNEVALAEKLGISRNTLREGFAQLAGQGLVTRIPHRGVFIAEPTLDELKDLYRARAVLEPGALMWGAREGLEQLESIVATAEAERDAHDDVAQTNIALISDANQSFHRAIVASAGSAHLNDEMDRILAQMRLVFAHATDKNRTFHLEFVQQNRTVVNLIGQEKFADAAEYLTRSLRATAENLQPYFG</sequence>
<dbReference type="InterPro" id="IPR000524">
    <property type="entry name" value="Tscrpt_reg_HTH_GntR"/>
</dbReference>
<dbReference type="EMBL" id="CP045032">
    <property type="protein sequence ID" value="QFQ01839.1"/>
    <property type="molecule type" value="Genomic_DNA"/>
</dbReference>
<evidence type="ECO:0000313" key="5">
    <source>
        <dbReference type="EMBL" id="QFQ01839.1"/>
    </source>
</evidence>
<evidence type="ECO:0000256" key="2">
    <source>
        <dbReference type="ARBA" id="ARBA00023125"/>
    </source>
</evidence>
<dbReference type="Gene3D" id="1.10.10.10">
    <property type="entry name" value="Winged helix-like DNA-binding domain superfamily/Winged helix DNA-binding domain"/>
    <property type="match status" value="1"/>
</dbReference>
<keyword evidence="3" id="KW-0804">Transcription</keyword>
<dbReference type="InterPro" id="IPR036390">
    <property type="entry name" value="WH_DNA-bd_sf"/>
</dbReference>
<dbReference type="SMART" id="SM00345">
    <property type="entry name" value="HTH_GNTR"/>
    <property type="match status" value="1"/>
</dbReference>
<dbReference type="AlphaFoldDB" id="A0A5J6Z965"/>
<dbReference type="InterPro" id="IPR011711">
    <property type="entry name" value="GntR_C"/>
</dbReference>
<evidence type="ECO:0000259" key="4">
    <source>
        <dbReference type="PROSITE" id="PS50949"/>
    </source>
</evidence>
<dbReference type="SMART" id="SM00895">
    <property type="entry name" value="FCD"/>
    <property type="match status" value="1"/>
</dbReference>
<dbReference type="InterPro" id="IPR008920">
    <property type="entry name" value="TF_FadR/GntR_C"/>
</dbReference>
<dbReference type="CDD" id="cd07377">
    <property type="entry name" value="WHTH_GntR"/>
    <property type="match status" value="1"/>
</dbReference>
<name>A0A5J6Z965_9CORY</name>
<dbReference type="Pfam" id="PF00392">
    <property type="entry name" value="GntR"/>
    <property type="match status" value="1"/>
</dbReference>
<proteinExistence type="predicted"/>
<evidence type="ECO:0000256" key="3">
    <source>
        <dbReference type="ARBA" id="ARBA00023163"/>
    </source>
</evidence>
<dbReference type="PROSITE" id="PS50949">
    <property type="entry name" value="HTH_GNTR"/>
    <property type="match status" value="1"/>
</dbReference>
<accession>A0A5J6Z965</accession>
<dbReference type="OrthoDB" id="5243844at2"/>
<dbReference type="InterPro" id="IPR036388">
    <property type="entry name" value="WH-like_DNA-bd_sf"/>
</dbReference>
<dbReference type="KEGG" id="cuo:CUROG_02240"/>
<dbReference type="PANTHER" id="PTHR43537:SF5">
    <property type="entry name" value="UXU OPERON TRANSCRIPTIONAL REGULATOR"/>
    <property type="match status" value="1"/>
</dbReference>
<evidence type="ECO:0000256" key="1">
    <source>
        <dbReference type="ARBA" id="ARBA00023015"/>
    </source>
</evidence>
<evidence type="ECO:0000313" key="6">
    <source>
        <dbReference type="Proteomes" id="UP000326711"/>
    </source>
</evidence>
<dbReference type="GO" id="GO:0003677">
    <property type="term" value="F:DNA binding"/>
    <property type="evidence" value="ECO:0007669"/>
    <property type="project" value="UniProtKB-KW"/>
</dbReference>
<feature type="domain" description="HTH gntR-type" evidence="4">
    <location>
        <begin position="6"/>
        <end position="73"/>
    </location>
</feature>
<gene>
    <name evidence="5" type="primary">csiR</name>
    <name evidence="5" type="ORF">CUROG_02240</name>
</gene>
<dbReference type="GO" id="GO:0003700">
    <property type="term" value="F:DNA-binding transcription factor activity"/>
    <property type="evidence" value="ECO:0007669"/>
    <property type="project" value="InterPro"/>
</dbReference>
<dbReference type="PRINTS" id="PR00035">
    <property type="entry name" value="HTHGNTR"/>
</dbReference>
<dbReference type="Proteomes" id="UP000326711">
    <property type="component" value="Chromosome"/>
</dbReference>
<keyword evidence="6" id="KW-1185">Reference proteome</keyword>
<dbReference type="SUPFAM" id="SSF48008">
    <property type="entry name" value="GntR ligand-binding domain-like"/>
    <property type="match status" value="1"/>
</dbReference>